<dbReference type="AlphaFoldDB" id="A0A1I5C808"/>
<feature type="transmembrane region" description="Helical" evidence="6">
    <location>
        <begin position="96"/>
        <end position="115"/>
    </location>
</feature>
<dbReference type="Pfam" id="PF02133">
    <property type="entry name" value="Transp_cyt_pur"/>
    <property type="match status" value="1"/>
</dbReference>
<dbReference type="InterPro" id="IPR030191">
    <property type="entry name" value="CodB"/>
</dbReference>
<dbReference type="PANTHER" id="PTHR30569:SF0">
    <property type="entry name" value="CYTOSINE PERMEASE"/>
    <property type="match status" value="1"/>
</dbReference>
<evidence type="ECO:0000313" key="8">
    <source>
        <dbReference type="Proteomes" id="UP000198867"/>
    </source>
</evidence>
<feature type="transmembrane region" description="Helical" evidence="6">
    <location>
        <begin position="378"/>
        <end position="399"/>
    </location>
</feature>
<keyword evidence="5 6" id="KW-0472">Membrane</keyword>
<evidence type="ECO:0000256" key="4">
    <source>
        <dbReference type="ARBA" id="ARBA00022989"/>
    </source>
</evidence>
<name>A0A1I5C808_9MICO</name>
<keyword evidence="8" id="KW-1185">Reference proteome</keyword>
<feature type="transmembrane region" description="Helical" evidence="6">
    <location>
        <begin position="230"/>
        <end position="255"/>
    </location>
</feature>
<dbReference type="RefSeq" id="WP_090711489.1">
    <property type="nucleotide sequence ID" value="NZ_FOVM01000006.1"/>
</dbReference>
<feature type="transmembrane region" description="Helical" evidence="6">
    <location>
        <begin position="405"/>
        <end position="424"/>
    </location>
</feature>
<dbReference type="STRING" id="995034.SAMN05216219_2263"/>
<evidence type="ECO:0000256" key="3">
    <source>
        <dbReference type="ARBA" id="ARBA00022692"/>
    </source>
</evidence>
<dbReference type="PANTHER" id="PTHR30569">
    <property type="entry name" value="CYTOSINE TRANSPORTER CODB"/>
    <property type="match status" value="1"/>
</dbReference>
<organism evidence="7 8">
    <name type="scientific">Mycetocola miduiensis</name>
    <dbReference type="NCBI Taxonomy" id="995034"/>
    <lineage>
        <taxon>Bacteria</taxon>
        <taxon>Bacillati</taxon>
        <taxon>Actinomycetota</taxon>
        <taxon>Actinomycetes</taxon>
        <taxon>Micrococcales</taxon>
        <taxon>Microbacteriaceae</taxon>
        <taxon>Mycetocola</taxon>
    </lineage>
</organism>
<gene>
    <name evidence="7" type="ORF">SAMN05216219_2263</name>
</gene>
<feature type="transmembrane region" description="Helical" evidence="6">
    <location>
        <begin position="135"/>
        <end position="153"/>
    </location>
</feature>
<dbReference type="InterPro" id="IPR001248">
    <property type="entry name" value="Pur-cyt_permease"/>
</dbReference>
<dbReference type="GO" id="GO:0015209">
    <property type="term" value="F:cytosine transmembrane transporter activity"/>
    <property type="evidence" value="ECO:0007669"/>
    <property type="project" value="InterPro"/>
</dbReference>
<feature type="transmembrane region" description="Helical" evidence="6">
    <location>
        <begin position="261"/>
        <end position="282"/>
    </location>
</feature>
<keyword evidence="4 6" id="KW-1133">Transmembrane helix</keyword>
<evidence type="ECO:0000256" key="2">
    <source>
        <dbReference type="ARBA" id="ARBA00008974"/>
    </source>
</evidence>
<accession>A0A1I5C808</accession>
<feature type="transmembrane region" description="Helical" evidence="6">
    <location>
        <begin position="311"/>
        <end position="330"/>
    </location>
</feature>
<evidence type="ECO:0000256" key="5">
    <source>
        <dbReference type="ARBA" id="ARBA00023136"/>
    </source>
</evidence>
<feature type="transmembrane region" description="Helical" evidence="6">
    <location>
        <begin position="55"/>
        <end position="76"/>
    </location>
</feature>
<evidence type="ECO:0000256" key="1">
    <source>
        <dbReference type="ARBA" id="ARBA00004141"/>
    </source>
</evidence>
<feature type="transmembrane region" description="Helical" evidence="6">
    <location>
        <begin position="158"/>
        <end position="176"/>
    </location>
</feature>
<sequence length="451" mass="47105">MARMAHADDFALSRVRPDAQKPWFGIAVQRFGQVSALSQFLLGATLGYSMTFGEAFLALLLGSIILEVIMCIVGIIGQKEGLNTALLARWTGFGEIGASLVGLAIGISLIGWFGIQSAISAESLDALMPGIMPAWAWSLLFGLAVTAIVAVGFKGMQWLANITVPLFLVLVGWSIISELSNHDIGELLTGPAPGPAMSVWQGTGIVAGGLIVGAIITADMTRFNRSRADVIKQTVVGVSLGEFVIGLAGVLLAHAAASGNIVAIVTSSVGFVGLIIVITGTLKINDWNLYSSTLGLVNFISTAFGKNLHRVTTTIVLGVVGSVLAAAGILGQFADFLIILGVAFPPIAGIMVAEYFIVKRWRSELDATRESGRLPATAPRIVPVTIVIWAVSAVTGYVITWGIPPVLSLILSMVLYVIAGKLGLVRGVGTAKTAQADEVTADPRTADTIAN</sequence>
<evidence type="ECO:0000256" key="6">
    <source>
        <dbReference type="SAM" id="Phobius"/>
    </source>
</evidence>
<reference evidence="8" key="1">
    <citation type="submission" date="2016-10" db="EMBL/GenBank/DDBJ databases">
        <authorList>
            <person name="Varghese N."/>
            <person name="Submissions S."/>
        </authorList>
    </citation>
    <scope>NUCLEOTIDE SEQUENCE [LARGE SCALE GENOMIC DNA]</scope>
    <source>
        <strain evidence="8">CGMCC 1.11101</strain>
    </source>
</reference>
<dbReference type="OrthoDB" id="3169878at2"/>
<dbReference type="Gene3D" id="1.10.4160.10">
    <property type="entry name" value="Hydantoin permease"/>
    <property type="match status" value="1"/>
</dbReference>
<comment type="subcellular location">
    <subcellularLocation>
        <location evidence="1">Membrane</location>
        <topology evidence="1">Multi-pass membrane protein</topology>
    </subcellularLocation>
</comment>
<dbReference type="EMBL" id="FOVM01000006">
    <property type="protein sequence ID" value="SFN83088.1"/>
    <property type="molecule type" value="Genomic_DNA"/>
</dbReference>
<feature type="transmembrane region" description="Helical" evidence="6">
    <location>
        <begin position="196"/>
        <end position="218"/>
    </location>
</feature>
<dbReference type="CDD" id="cd11484">
    <property type="entry name" value="SLC-NCS1sbd_CobB-like"/>
    <property type="match status" value="1"/>
</dbReference>
<feature type="transmembrane region" description="Helical" evidence="6">
    <location>
        <begin position="336"/>
        <end position="357"/>
    </location>
</feature>
<comment type="similarity">
    <text evidence="2">Belongs to the purine-cytosine permease (2.A.39) family.</text>
</comment>
<protein>
    <submittedName>
        <fullName evidence="7">Cytosine permease</fullName>
    </submittedName>
</protein>
<keyword evidence="3 6" id="KW-0812">Transmembrane</keyword>
<dbReference type="Proteomes" id="UP000198867">
    <property type="component" value="Unassembled WGS sequence"/>
</dbReference>
<proteinExistence type="inferred from homology"/>
<dbReference type="GO" id="GO:0005886">
    <property type="term" value="C:plasma membrane"/>
    <property type="evidence" value="ECO:0007669"/>
    <property type="project" value="TreeGrafter"/>
</dbReference>
<evidence type="ECO:0000313" key="7">
    <source>
        <dbReference type="EMBL" id="SFN83088.1"/>
    </source>
</evidence>